<evidence type="ECO:0000256" key="10">
    <source>
        <dbReference type="SAM" id="Phobius"/>
    </source>
</evidence>
<evidence type="ECO:0000256" key="4">
    <source>
        <dbReference type="ARBA" id="ARBA00022692"/>
    </source>
</evidence>
<accession>A0AAV0TBC1</accession>
<evidence type="ECO:0000313" key="12">
    <source>
        <dbReference type="Proteomes" id="UP001162031"/>
    </source>
</evidence>
<evidence type="ECO:0000256" key="6">
    <source>
        <dbReference type="ARBA" id="ARBA00022892"/>
    </source>
</evidence>
<evidence type="ECO:0000256" key="1">
    <source>
        <dbReference type="ARBA" id="ARBA00004163"/>
    </source>
</evidence>
<evidence type="ECO:0000313" key="11">
    <source>
        <dbReference type="EMBL" id="CAI5715855.1"/>
    </source>
</evidence>
<dbReference type="GO" id="GO:0015031">
    <property type="term" value="P:protein transport"/>
    <property type="evidence" value="ECO:0007669"/>
    <property type="project" value="UniProtKB-KW"/>
</dbReference>
<sequence length="273" mass="31027">MEVIECRRFLAAWTRSKANSEIVLDDHDVAQYEQLALQYQQRLHDTNEFEALASDLASLLAEINVLKQEKRPATPSRRILRASEIAELRKREHSRAAAIYSKLEDPATTQEPLLVSFDREEETCATLEMQMDLTADDLKSVLDAAAPQEEKPSTKAIRQRLGLMDRSQAQASASETVAREEQESIQSEMMALAKQLKDRTQTINQSLLEDVKILDAVGESAESNAALLDRENTKLKQQLAASIGLWTSLWLVAMLFVAFVVTYFYMKMFSRRW</sequence>
<dbReference type="GO" id="GO:0005484">
    <property type="term" value="F:SNAP receptor activity"/>
    <property type="evidence" value="ECO:0007669"/>
    <property type="project" value="TreeGrafter"/>
</dbReference>
<dbReference type="CDD" id="cd15860">
    <property type="entry name" value="SNARE_USE1"/>
    <property type="match status" value="1"/>
</dbReference>
<dbReference type="Pfam" id="PF09753">
    <property type="entry name" value="Use1"/>
    <property type="match status" value="1"/>
</dbReference>
<evidence type="ECO:0000256" key="8">
    <source>
        <dbReference type="ARBA" id="ARBA00022989"/>
    </source>
</evidence>
<name>A0AAV0TBC1_HYABA</name>
<keyword evidence="6" id="KW-0931">ER-Golgi transport</keyword>
<dbReference type="GO" id="GO:0005789">
    <property type="term" value="C:endoplasmic reticulum membrane"/>
    <property type="evidence" value="ECO:0007669"/>
    <property type="project" value="UniProtKB-SubCell"/>
</dbReference>
<comment type="similarity">
    <text evidence="2">Belongs to the USE1 family.</text>
</comment>
<dbReference type="GO" id="GO:0031201">
    <property type="term" value="C:SNARE complex"/>
    <property type="evidence" value="ECO:0007669"/>
    <property type="project" value="TreeGrafter"/>
</dbReference>
<keyword evidence="12" id="KW-1185">Reference proteome</keyword>
<proteinExistence type="inferred from homology"/>
<organism evidence="11 12">
    <name type="scientific">Hyaloperonospora brassicae</name>
    <name type="common">Brassica downy mildew</name>
    <name type="synonym">Peronospora brassicae</name>
    <dbReference type="NCBI Taxonomy" id="162125"/>
    <lineage>
        <taxon>Eukaryota</taxon>
        <taxon>Sar</taxon>
        <taxon>Stramenopiles</taxon>
        <taxon>Oomycota</taxon>
        <taxon>Peronosporomycetes</taxon>
        <taxon>Peronosporales</taxon>
        <taxon>Peronosporaceae</taxon>
        <taxon>Hyaloperonospora</taxon>
    </lineage>
</organism>
<comment type="subcellular location">
    <subcellularLocation>
        <location evidence="1">Endoplasmic reticulum membrane</location>
        <topology evidence="1">Single-pass type IV membrane protein</topology>
    </subcellularLocation>
</comment>
<dbReference type="PANTHER" id="PTHR13050">
    <property type="entry name" value="USE1-LIKE PROTEIN"/>
    <property type="match status" value="1"/>
</dbReference>
<dbReference type="GO" id="GO:0006890">
    <property type="term" value="P:retrograde vesicle-mediated transport, Golgi to endoplasmic reticulum"/>
    <property type="evidence" value="ECO:0007669"/>
    <property type="project" value="TreeGrafter"/>
</dbReference>
<evidence type="ECO:0000256" key="9">
    <source>
        <dbReference type="ARBA" id="ARBA00023136"/>
    </source>
</evidence>
<keyword evidence="8 10" id="KW-1133">Transmembrane helix</keyword>
<protein>
    <recommendedName>
        <fullName evidence="13">Vesicle transport protein USE1</fullName>
    </recommendedName>
</protein>
<evidence type="ECO:0000256" key="2">
    <source>
        <dbReference type="ARBA" id="ARBA00007891"/>
    </source>
</evidence>
<evidence type="ECO:0008006" key="13">
    <source>
        <dbReference type="Google" id="ProtNLM"/>
    </source>
</evidence>
<reference evidence="11" key="1">
    <citation type="submission" date="2022-12" db="EMBL/GenBank/DDBJ databases">
        <authorList>
            <person name="Webb A."/>
        </authorList>
    </citation>
    <scope>NUCLEOTIDE SEQUENCE</scope>
    <source>
        <strain evidence="11">Hp1</strain>
    </source>
</reference>
<evidence type="ECO:0000256" key="5">
    <source>
        <dbReference type="ARBA" id="ARBA00022824"/>
    </source>
</evidence>
<comment type="caution">
    <text evidence="11">The sequence shown here is derived from an EMBL/GenBank/DDBJ whole genome shotgun (WGS) entry which is preliminary data.</text>
</comment>
<gene>
    <name evidence="11" type="ORF">HBR001_LOCUS1516</name>
</gene>
<dbReference type="Proteomes" id="UP001162031">
    <property type="component" value="Unassembled WGS sequence"/>
</dbReference>
<feature type="transmembrane region" description="Helical" evidence="10">
    <location>
        <begin position="243"/>
        <end position="266"/>
    </location>
</feature>
<dbReference type="PANTHER" id="PTHR13050:SF7">
    <property type="entry name" value="VESICLE TRANSPORT PROTEIN USE1"/>
    <property type="match status" value="1"/>
</dbReference>
<keyword evidence="7" id="KW-0653">Protein transport</keyword>
<dbReference type="InterPro" id="IPR019150">
    <property type="entry name" value="Vesicle_transport_protein_Use1"/>
</dbReference>
<keyword evidence="4 10" id="KW-0812">Transmembrane</keyword>
<evidence type="ECO:0000256" key="7">
    <source>
        <dbReference type="ARBA" id="ARBA00022927"/>
    </source>
</evidence>
<dbReference type="AlphaFoldDB" id="A0AAV0TBC1"/>
<keyword evidence="5" id="KW-0256">Endoplasmic reticulum</keyword>
<keyword evidence="3" id="KW-0813">Transport</keyword>
<dbReference type="EMBL" id="CANTFL010000146">
    <property type="protein sequence ID" value="CAI5715855.1"/>
    <property type="molecule type" value="Genomic_DNA"/>
</dbReference>
<keyword evidence="9 10" id="KW-0472">Membrane</keyword>
<evidence type="ECO:0000256" key="3">
    <source>
        <dbReference type="ARBA" id="ARBA00022448"/>
    </source>
</evidence>